<dbReference type="PANTHER" id="PTHR31672:SF13">
    <property type="entry name" value="F-BOX PROTEIN CPR30-LIKE"/>
    <property type="match status" value="1"/>
</dbReference>
<dbReference type="Pfam" id="PF07734">
    <property type="entry name" value="FBA_1"/>
    <property type="match status" value="1"/>
</dbReference>
<evidence type="ECO:0000259" key="1">
    <source>
        <dbReference type="Pfam" id="PF07734"/>
    </source>
</evidence>
<gene>
    <name evidence="2" type="ORF">GIB67_036091</name>
</gene>
<name>A0A7J7N8S1_9MAGN</name>
<sequence length="173" mass="19943">MVCSAYKRYSDSCDVYLWNPTTKEYVKLPEESLGKSSHNGVRGIAFGFGYNPGANEYKVVRLVHYYSYERNYKQPQCRVYTSRTKLWKAIPPKELSNDVLQPGKFPIQVNGALHWIKRHVGTSITTFNLEKEEFHEIHIPLNDEFGYVFELGALEGCLSAIYSPRQIVNIWVG</sequence>
<reference evidence="2 3" key="1">
    <citation type="journal article" date="2020" name="IScience">
        <title>Genome Sequencing of the Endangered Kingdonia uniflora (Circaeasteraceae, Ranunculales) Reveals Potential Mechanisms of Evolutionary Specialization.</title>
        <authorList>
            <person name="Sun Y."/>
            <person name="Deng T."/>
            <person name="Zhang A."/>
            <person name="Moore M.J."/>
            <person name="Landis J.B."/>
            <person name="Lin N."/>
            <person name="Zhang H."/>
            <person name="Zhang X."/>
            <person name="Huang J."/>
            <person name="Zhang X."/>
            <person name="Sun H."/>
            <person name="Wang H."/>
        </authorList>
    </citation>
    <scope>NUCLEOTIDE SEQUENCE [LARGE SCALE GENOMIC DNA]</scope>
    <source>
        <strain evidence="2">TB1705</strain>
        <tissue evidence="2">Leaf</tissue>
    </source>
</reference>
<dbReference type="OrthoDB" id="591557at2759"/>
<dbReference type="InterPro" id="IPR006527">
    <property type="entry name" value="F-box-assoc_dom_typ1"/>
</dbReference>
<dbReference type="Proteomes" id="UP000541444">
    <property type="component" value="Unassembled WGS sequence"/>
</dbReference>
<protein>
    <recommendedName>
        <fullName evidence="1">F-box associated beta-propeller type 1 domain-containing protein</fullName>
    </recommendedName>
</protein>
<dbReference type="AlphaFoldDB" id="A0A7J7N8S1"/>
<dbReference type="NCBIfam" id="TIGR01640">
    <property type="entry name" value="F_box_assoc_1"/>
    <property type="match status" value="1"/>
</dbReference>
<accession>A0A7J7N8S1</accession>
<comment type="caution">
    <text evidence="2">The sequence shown here is derived from an EMBL/GenBank/DDBJ whole genome shotgun (WGS) entry which is preliminary data.</text>
</comment>
<organism evidence="2 3">
    <name type="scientific">Kingdonia uniflora</name>
    <dbReference type="NCBI Taxonomy" id="39325"/>
    <lineage>
        <taxon>Eukaryota</taxon>
        <taxon>Viridiplantae</taxon>
        <taxon>Streptophyta</taxon>
        <taxon>Embryophyta</taxon>
        <taxon>Tracheophyta</taxon>
        <taxon>Spermatophyta</taxon>
        <taxon>Magnoliopsida</taxon>
        <taxon>Ranunculales</taxon>
        <taxon>Circaeasteraceae</taxon>
        <taxon>Kingdonia</taxon>
    </lineage>
</organism>
<proteinExistence type="predicted"/>
<dbReference type="InterPro" id="IPR017451">
    <property type="entry name" value="F-box-assoc_interact_dom"/>
</dbReference>
<feature type="domain" description="F-box associated beta-propeller type 1" evidence="1">
    <location>
        <begin position="11"/>
        <end position="172"/>
    </location>
</feature>
<evidence type="ECO:0000313" key="2">
    <source>
        <dbReference type="EMBL" id="KAF6163631.1"/>
    </source>
</evidence>
<dbReference type="PANTHER" id="PTHR31672">
    <property type="entry name" value="BNACNNG10540D PROTEIN"/>
    <property type="match status" value="1"/>
</dbReference>
<dbReference type="InterPro" id="IPR050796">
    <property type="entry name" value="SCF_F-box_component"/>
</dbReference>
<evidence type="ECO:0000313" key="3">
    <source>
        <dbReference type="Proteomes" id="UP000541444"/>
    </source>
</evidence>
<dbReference type="EMBL" id="JACGCM010000971">
    <property type="protein sequence ID" value="KAF6163631.1"/>
    <property type="molecule type" value="Genomic_DNA"/>
</dbReference>
<keyword evidence="3" id="KW-1185">Reference proteome</keyword>